<evidence type="ECO:0008006" key="3">
    <source>
        <dbReference type="Google" id="ProtNLM"/>
    </source>
</evidence>
<dbReference type="RefSeq" id="WP_382407479.1">
    <property type="nucleotide sequence ID" value="NZ_JBHSGU010000002.1"/>
</dbReference>
<accession>A0ABV9LUP2</accession>
<name>A0ABV9LUP2_9ALTE</name>
<reference evidence="2" key="1">
    <citation type="journal article" date="2019" name="Int. J. Syst. Evol. Microbiol.">
        <title>The Global Catalogue of Microorganisms (GCM) 10K type strain sequencing project: providing services to taxonomists for standard genome sequencing and annotation.</title>
        <authorList>
            <consortium name="The Broad Institute Genomics Platform"/>
            <consortium name="The Broad Institute Genome Sequencing Center for Infectious Disease"/>
            <person name="Wu L."/>
            <person name="Ma J."/>
        </authorList>
    </citation>
    <scope>NUCLEOTIDE SEQUENCE [LARGE SCALE GENOMIC DNA]</scope>
    <source>
        <strain evidence="2">KACC 12507</strain>
    </source>
</reference>
<dbReference type="EMBL" id="JBHSGU010000002">
    <property type="protein sequence ID" value="MFC4700236.1"/>
    <property type="molecule type" value="Genomic_DNA"/>
</dbReference>
<comment type="caution">
    <text evidence="1">The sequence shown here is derived from an EMBL/GenBank/DDBJ whole genome shotgun (WGS) entry which is preliminary data.</text>
</comment>
<gene>
    <name evidence="1" type="ORF">ACFO4O_08720</name>
</gene>
<evidence type="ECO:0000313" key="1">
    <source>
        <dbReference type="EMBL" id="MFC4700236.1"/>
    </source>
</evidence>
<proteinExistence type="predicted"/>
<protein>
    <recommendedName>
        <fullName evidence="3">SnoaL-like domain-containing protein</fullName>
    </recommendedName>
</protein>
<sequence>MTMLALNIEKAPYEIALENSRSLHRFIKTKNFAKSAALYEPFAMLEGPAKELYLGQEDIQLFWEQFSAFNLSSFSDYKGQISHSKTDSISISARWPMNNDRYIMSFETWAVDSEHSCLLIEQRIVEVSCHSTNY</sequence>
<organism evidence="1 2">
    <name type="scientific">Glaciecola siphonariae</name>
    <dbReference type="NCBI Taxonomy" id="521012"/>
    <lineage>
        <taxon>Bacteria</taxon>
        <taxon>Pseudomonadati</taxon>
        <taxon>Pseudomonadota</taxon>
        <taxon>Gammaproteobacteria</taxon>
        <taxon>Alteromonadales</taxon>
        <taxon>Alteromonadaceae</taxon>
        <taxon>Glaciecola</taxon>
    </lineage>
</organism>
<keyword evidence="2" id="KW-1185">Reference proteome</keyword>
<evidence type="ECO:0000313" key="2">
    <source>
        <dbReference type="Proteomes" id="UP001595897"/>
    </source>
</evidence>
<dbReference type="Proteomes" id="UP001595897">
    <property type="component" value="Unassembled WGS sequence"/>
</dbReference>